<dbReference type="RefSeq" id="WP_153122229.1">
    <property type="nucleotide sequence ID" value="NZ_CP137557.1"/>
</dbReference>
<name>A0A6G1TXP6_9BACT</name>
<sequence length="774" mass="87861">MRYFVVFLIYISCNLACIAQSITGKIVDEQGNAIQFANVAMLQSKDSVFVKGVVSDENGSFILNTPHQNGIVKVTCIGYRTVFLNVTDDNLGVIVLKEESMTLGDVIVKSSLPKSKLKNGAVITTVAGSILEKTGNIYNLLDRIPNVTTQNGKINIFGIGEPVIYINGKKVRDNTELDRLNPDEISTVEVKQNPGAQYASNVKAVIRINTKKRTKDGFGFETRTFGKNDENSRIGGYEQLNINYQKKGLETFTVLKIKDAESSIKQDLVQNTYVDNVWHQRNDIKGSIRNRQLYCGLGVNYQISNNSFIGASFNFNRMFNKAVSNIATTIYKDYAFTEESASDIAKPGNMSLASSNVYYMGKIGIVDINFNTDWLWDKDFSKVNTLERYQEYGGDWQDKAVHTKTNTKNELFASKLTLTLPFWKGQLSFGGEYSNTNRNSSYDVQPMGLLDKQDNRIKEGMASVFCDYTRKFGQLRVLAGIRYENTDFNYYEEGKRIPEQSKRYGNLLPSLSLSLPVGKTQMQLSYGATIKRPSYYDMRSGIGYDNRYTYESGNPFLVSEISRNINYMVSYKWLMAEGIYTHVSDPIVMLTQSYKDNPNIALIQNVNWKPYNRIGASLSASPKFGIWHPSLRFHFFKQWFDMETHGGHGLDNPKITVRFDNTIDTKFCTISLLLTAQTKGDDETSYMYRNYFSSNLSIYKSFLKGKMVVFFYANDLLGTGNMHSKMYSGSMREIIHHDYSISEYSLTIRYRFNVAKKKYKGTGAGQSQKSRMSL</sequence>
<dbReference type="InterPro" id="IPR037066">
    <property type="entry name" value="Plug_dom_sf"/>
</dbReference>
<dbReference type="Pfam" id="PF14905">
    <property type="entry name" value="OMP_b-brl_3"/>
    <property type="match status" value="1"/>
</dbReference>
<evidence type="ECO:0000259" key="3">
    <source>
        <dbReference type="Pfam" id="PF14905"/>
    </source>
</evidence>
<dbReference type="InterPro" id="IPR008969">
    <property type="entry name" value="CarboxyPept-like_regulatory"/>
</dbReference>
<evidence type="ECO:0000313" key="5">
    <source>
        <dbReference type="Proteomes" id="UP000480425"/>
    </source>
</evidence>
<dbReference type="EMBL" id="VZCB01000025">
    <property type="protein sequence ID" value="MQN79947.1"/>
    <property type="molecule type" value="Genomic_DNA"/>
</dbReference>
<reference evidence="4 5" key="1">
    <citation type="submission" date="2019-09" db="EMBL/GenBank/DDBJ databases">
        <title>Distinct polysaccharide growth profiles of human intestinal Prevotella copri isolates.</title>
        <authorList>
            <person name="Fehlner-Peach H."/>
            <person name="Magnabosco C."/>
            <person name="Raghavan V."/>
            <person name="Scher J.U."/>
            <person name="Tett A."/>
            <person name="Cox L.M."/>
            <person name="Gottsegen C."/>
            <person name="Watters A."/>
            <person name="Wiltshire- Gordon J.D."/>
            <person name="Segata N."/>
            <person name="Bonneau R."/>
            <person name="Littman D.R."/>
        </authorList>
    </citation>
    <scope>NUCLEOTIDE SEQUENCE [LARGE SCALE GENOMIC DNA]</scope>
    <source>
        <strain evidence="5">iA622</strain>
    </source>
</reference>
<dbReference type="Pfam" id="PF13715">
    <property type="entry name" value="CarbopepD_reg_2"/>
    <property type="match status" value="1"/>
</dbReference>
<evidence type="ECO:0000256" key="1">
    <source>
        <dbReference type="SAM" id="SignalP"/>
    </source>
</evidence>
<accession>A0A6G1TXP6</accession>
<dbReference type="SUPFAM" id="SSF49464">
    <property type="entry name" value="Carboxypeptidase regulatory domain-like"/>
    <property type="match status" value="1"/>
</dbReference>
<protein>
    <submittedName>
        <fullName evidence="4">TonB-dependent receptor</fullName>
    </submittedName>
</protein>
<dbReference type="Pfam" id="PF07715">
    <property type="entry name" value="Plug"/>
    <property type="match status" value="1"/>
</dbReference>
<proteinExistence type="predicted"/>
<dbReference type="InterPro" id="IPR041700">
    <property type="entry name" value="OMP_b-brl_3"/>
</dbReference>
<gene>
    <name evidence="4" type="ORF">F7D73_03010</name>
</gene>
<feature type="domain" description="Outer membrane protein beta-barrel" evidence="3">
    <location>
        <begin position="384"/>
        <end position="750"/>
    </location>
</feature>
<comment type="caution">
    <text evidence="4">The sequence shown here is derived from an EMBL/GenBank/DDBJ whole genome shotgun (WGS) entry which is preliminary data.</text>
</comment>
<dbReference type="InterPro" id="IPR012910">
    <property type="entry name" value="Plug_dom"/>
</dbReference>
<feature type="chain" id="PRO_5026172784" evidence="1">
    <location>
        <begin position="20"/>
        <end position="774"/>
    </location>
</feature>
<organism evidence="4 5">
    <name type="scientific">Segatella copri</name>
    <dbReference type="NCBI Taxonomy" id="165179"/>
    <lineage>
        <taxon>Bacteria</taxon>
        <taxon>Pseudomonadati</taxon>
        <taxon>Bacteroidota</taxon>
        <taxon>Bacteroidia</taxon>
        <taxon>Bacteroidales</taxon>
        <taxon>Prevotellaceae</taxon>
        <taxon>Segatella</taxon>
    </lineage>
</organism>
<keyword evidence="1" id="KW-0732">Signal</keyword>
<dbReference type="Gene3D" id="2.170.130.10">
    <property type="entry name" value="TonB-dependent receptor, plug domain"/>
    <property type="match status" value="1"/>
</dbReference>
<keyword evidence="4" id="KW-0675">Receptor</keyword>
<feature type="domain" description="TonB-dependent receptor plug" evidence="2">
    <location>
        <begin position="125"/>
        <end position="200"/>
    </location>
</feature>
<dbReference type="Proteomes" id="UP000480425">
    <property type="component" value="Unassembled WGS sequence"/>
</dbReference>
<evidence type="ECO:0000259" key="2">
    <source>
        <dbReference type="Pfam" id="PF07715"/>
    </source>
</evidence>
<evidence type="ECO:0000313" key="4">
    <source>
        <dbReference type="EMBL" id="MQN79947.1"/>
    </source>
</evidence>
<dbReference type="SUPFAM" id="SSF56935">
    <property type="entry name" value="Porins"/>
    <property type="match status" value="1"/>
</dbReference>
<dbReference type="OrthoDB" id="905020at2"/>
<dbReference type="AlphaFoldDB" id="A0A6G1TXP6"/>
<feature type="signal peptide" evidence="1">
    <location>
        <begin position="1"/>
        <end position="19"/>
    </location>
</feature>